<evidence type="ECO:0000313" key="6">
    <source>
        <dbReference type="Proteomes" id="UP000199118"/>
    </source>
</evidence>
<evidence type="ECO:0000256" key="1">
    <source>
        <dbReference type="ARBA" id="ARBA00022679"/>
    </source>
</evidence>
<keyword evidence="2" id="KW-0012">Acyltransferase</keyword>
<accession>A0A1H2Z8G0</accession>
<feature type="domain" description="N-acetyltransferase" evidence="4">
    <location>
        <begin position="16"/>
        <end position="191"/>
    </location>
</feature>
<dbReference type="InterPro" id="IPR000182">
    <property type="entry name" value="GNAT_dom"/>
</dbReference>
<dbReference type="PANTHER" id="PTHR43792:SF8">
    <property type="entry name" value="[RIBOSOMAL PROTEIN US5]-ALANINE N-ACETYLTRANSFERASE"/>
    <property type="match status" value="1"/>
</dbReference>
<dbReference type="InterPro" id="IPR051531">
    <property type="entry name" value="N-acetyltransferase"/>
</dbReference>
<evidence type="ECO:0000256" key="2">
    <source>
        <dbReference type="ARBA" id="ARBA00023315"/>
    </source>
</evidence>
<dbReference type="RefSeq" id="WP_092681815.1">
    <property type="nucleotide sequence ID" value="NZ_FNMZ01000003.1"/>
</dbReference>
<dbReference type="GO" id="GO:0005737">
    <property type="term" value="C:cytoplasm"/>
    <property type="evidence" value="ECO:0007669"/>
    <property type="project" value="TreeGrafter"/>
</dbReference>
<dbReference type="GO" id="GO:0008999">
    <property type="term" value="F:protein-N-terminal-alanine acetyltransferase activity"/>
    <property type="evidence" value="ECO:0007669"/>
    <property type="project" value="TreeGrafter"/>
</dbReference>
<dbReference type="InterPro" id="IPR016181">
    <property type="entry name" value="Acyl_CoA_acyltransferase"/>
</dbReference>
<evidence type="ECO:0000313" key="5">
    <source>
        <dbReference type="EMBL" id="SDX13617.1"/>
    </source>
</evidence>
<evidence type="ECO:0000256" key="3">
    <source>
        <dbReference type="ARBA" id="ARBA00038502"/>
    </source>
</evidence>
<proteinExistence type="inferred from homology"/>
<dbReference type="AlphaFoldDB" id="A0A1H2Z8G0"/>
<dbReference type="PROSITE" id="PS51186">
    <property type="entry name" value="GNAT"/>
    <property type="match status" value="1"/>
</dbReference>
<dbReference type="OrthoDB" id="9801669at2"/>
<name>A0A1H2Z8G0_9RHOB</name>
<dbReference type="STRING" id="356660.SAMN05444336_103405"/>
<comment type="similarity">
    <text evidence="3">Belongs to the acetyltransferase family. RimJ subfamily.</text>
</comment>
<dbReference type="SUPFAM" id="SSF55729">
    <property type="entry name" value="Acyl-CoA N-acyltransferases (Nat)"/>
    <property type="match status" value="1"/>
</dbReference>
<organism evidence="5 6">
    <name type="scientific">Albimonas donghaensis</name>
    <dbReference type="NCBI Taxonomy" id="356660"/>
    <lineage>
        <taxon>Bacteria</taxon>
        <taxon>Pseudomonadati</taxon>
        <taxon>Pseudomonadota</taxon>
        <taxon>Alphaproteobacteria</taxon>
        <taxon>Rhodobacterales</taxon>
        <taxon>Paracoccaceae</taxon>
        <taxon>Albimonas</taxon>
    </lineage>
</organism>
<evidence type="ECO:0000259" key="4">
    <source>
        <dbReference type="PROSITE" id="PS51186"/>
    </source>
</evidence>
<protein>
    <submittedName>
        <fullName evidence="5">Ribosomal-protein-alanine N-acetyltransferase</fullName>
    </submittedName>
</protein>
<dbReference type="EMBL" id="FNMZ01000003">
    <property type="protein sequence ID" value="SDX13617.1"/>
    <property type="molecule type" value="Genomic_DNA"/>
</dbReference>
<keyword evidence="1 5" id="KW-0808">Transferase</keyword>
<reference evidence="5 6" key="1">
    <citation type="submission" date="2016-10" db="EMBL/GenBank/DDBJ databases">
        <authorList>
            <person name="de Groot N.N."/>
        </authorList>
    </citation>
    <scope>NUCLEOTIDE SEQUENCE [LARGE SCALE GENOMIC DNA]</scope>
    <source>
        <strain evidence="5 6">DSM 17890</strain>
    </source>
</reference>
<dbReference type="PANTHER" id="PTHR43792">
    <property type="entry name" value="GNAT FAMILY, PUTATIVE (AFU_ORTHOLOGUE AFUA_3G00765)-RELATED-RELATED"/>
    <property type="match status" value="1"/>
</dbReference>
<dbReference type="Pfam" id="PF13302">
    <property type="entry name" value="Acetyltransf_3"/>
    <property type="match status" value="1"/>
</dbReference>
<dbReference type="Proteomes" id="UP000199118">
    <property type="component" value="Unassembled WGS sequence"/>
</dbReference>
<keyword evidence="6" id="KW-1185">Reference proteome</keyword>
<gene>
    <name evidence="5" type="ORF">SAMN05444336_103405</name>
</gene>
<dbReference type="Gene3D" id="3.40.630.30">
    <property type="match status" value="1"/>
</dbReference>
<sequence>MLFRRKPELRLDAPRLALRPPVMADHAQWARLRREGDAFLREWEPLWARDHLSRAAFRNRVAWARRLVEEGRGAPFFIFANGADDVPAGTLVGAITLDNVRRGPAQAGTVGYWVGQGYARRGYMTEALAAVRGHAFGAADLSRIEAACLPENKPSRALLERCGFKYEGVAQSYLQINGRWRSHVLYAALRPDRRGRVEGAAAS</sequence>